<dbReference type="PANTHER" id="PTHR30405">
    <property type="entry name" value="TRANSPOSASE"/>
    <property type="match status" value="1"/>
</dbReference>
<keyword evidence="3" id="KW-0815">Transposition</keyword>
<comment type="caution">
    <text evidence="11">The sequence shown here is derived from an EMBL/GenBank/DDBJ whole genome shotgun (WGS) entry which is preliminary data.</text>
</comment>
<keyword evidence="4" id="KW-0479">Metal-binding</keyword>
<comment type="similarity">
    <text evidence="1">In the C-terminal section; belongs to the transposase 35 family.</text>
</comment>
<evidence type="ECO:0000256" key="7">
    <source>
        <dbReference type="ARBA" id="ARBA00023172"/>
    </source>
</evidence>
<proteinExistence type="inferred from homology"/>
<gene>
    <name evidence="11" type="ORF">HLUCCA11_22885</name>
</gene>
<dbReference type="GO" id="GO:0006310">
    <property type="term" value="P:DNA recombination"/>
    <property type="evidence" value="ECO:0007669"/>
    <property type="project" value="UniProtKB-KW"/>
</dbReference>
<dbReference type="NCBIfam" id="TIGR01766">
    <property type="entry name" value="IS200/IS605 family accessory protein TnpB-like domain"/>
    <property type="match status" value="1"/>
</dbReference>
<dbReference type="Pfam" id="PF01385">
    <property type="entry name" value="OrfB_IS605"/>
    <property type="match status" value="1"/>
</dbReference>
<dbReference type="STRING" id="1666911.HLUCCA11_22885"/>
<dbReference type="InterPro" id="IPR010095">
    <property type="entry name" value="Cas12f1-like_TNB"/>
</dbReference>
<dbReference type="NCBIfam" id="NF040570">
    <property type="entry name" value="guided_TnpB"/>
    <property type="match status" value="1"/>
</dbReference>
<dbReference type="Pfam" id="PF12323">
    <property type="entry name" value="HTH_OrfB_IS605"/>
    <property type="match status" value="1"/>
</dbReference>
<keyword evidence="6" id="KW-0238">DNA-binding</keyword>
<feature type="domain" description="Cas12f1-like TNB" evidence="9">
    <location>
        <begin position="290"/>
        <end position="357"/>
    </location>
</feature>
<dbReference type="Pfam" id="PF07282">
    <property type="entry name" value="Cas12f1-like_TNB"/>
    <property type="match status" value="1"/>
</dbReference>
<keyword evidence="7" id="KW-0233">DNA recombination</keyword>
<evidence type="ECO:0000256" key="3">
    <source>
        <dbReference type="ARBA" id="ARBA00022578"/>
    </source>
</evidence>
<keyword evidence="5" id="KW-0862">Zinc</keyword>
<feature type="domain" description="Probable transposase IS891/IS1136/IS1341" evidence="8">
    <location>
        <begin position="167"/>
        <end position="279"/>
    </location>
</feature>
<dbReference type="PANTHER" id="PTHR30405:SF25">
    <property type="entry name" value="RNA-GUIDED DNA ENDONUCLEASE INSQ-RELATED"/>
    <property type="match status" value="1"/>
</dbReference>
<evidence type="ECO:0000259" key="8">
    <source>
        <dbReference type="Pfam" id="PF01385"/>
    </source>
</evidence>
<dbReference type="GO" id="GO:0003677">
    <property type="term" value="F:DNA binding"/>
    <property type="evidence" value="ECO:0007669"/>
    <property type="project" value="UniProtKB-KW"/>
</dbReference>
<accession>A0A0P7YPE5</accession>
<dbReference type="GO" id="GO:0032196">
    <property type="term" value="P:transposition"/>
    <property type="evidence" value="ECO:0007669"/>
    <property type="project" value="UniProtKB-KW"/>
</dbReference>
<dbReference type="InterPro" id="IPR051399">
    <property type="entry name" value="RNA-guided_DNA_endo/Transpos"/>
</dbReference>
<evidence type="ECO:0000256" key="6">
    <source>
        <dbReference type="ARBA" id="ARBA00023125"/>
    </source>
</evidence>
<organism evidence="11 12">
    <name type="scientific">Phormidesmis priestleyi Ana</name>
    <dbReference type="NCBI Taxonomy" id="1666911"/>
    <lineage>
        <taxon>Bacteria</taxon>
        <taxon>Bacillati</taxon>
        <taxon>Cyanobacteriota</taxon>
        <taxon>Cyanophyceae</taxon>
        <taxon>Leptolyngbyales</taxon>
        <taxon>Leptolyngbyaceae</taxon>
        <taxon>Phormidesmis</taxon>
    </lineage>
</organism>
<dbReference type="CDD" id="cd00350">
    <property type="entry name" value="rubredoxin_like"/>
    <property type="match status" value="1"/>
</dbReference>
<evidence type="ECO:0000256" key="4">
    <source>
        <dbReference type="ARBA" id="ARBA00022723"/>
    </source>
</evidence>
<dbReference type="InterPro" id="IPR021027">
    <property type="entry name" value="Transposase_put_HTH"/>
</dbReference>
<evidence type="ECO:0000256" key="2">
    <source>
        <dbReference type="ARBA" id="ARBA00011044"/>
    </source>
</evidence>
<feature type="domain" description="Transposase putative helix-turn-helix" evidence="10">
    <location>
        <begin position="1"/>
        <end position="46"/>
    </location>
</feature>
<dbReference type="Proteomes" id="UP000050465">
    <property type="component" value="Unassembled WGS sequence"/>
</dbReference>
<evidence type="ECO:0000259" key="10">
    <source>
        <dbReference type="Pfam" id="PF12323"/>
    </source>
</evidence>
<reference evidence="11 12" key="1">
    <citation type="submission" date="2015-09" db="EMBL/GenBank/DDBJ databases">
        <title>Identification and resolution of microdiversity through metagenomic sequencing of parallel consortia.</title>
        <authorList>
            <person name="Nelson W.C."/>
            <person name="Romine M.F."/>
            <person name="Lindemann S.R."/>
        </authorList>
    </citation>
    <scope>NUCLEOTIDE SEQUENCE [LARGE SCALE GENOMIC DNA]</scope>
    <source>
        <strain evidence="11">Ana</strain>
    </source>
</reference>
<evidence type="ECO:0000313" key="11">
    <source>
        <dbReference type="EMBL" id="KPQ31847.1"/>
    </source>
</evidence>
<dbReference type="InterPro" id="IPR001959">
    <property type="entry name" value="Transposase"/>
</dbReference>
<dbReference type="EMBL" id="LJZR01000080">
    <property type="protein sequence ID" value="KPQ31847.1"/>
    <property type="molecule type" value="Genomic_DNA"/>
</dbReference>
<comment type="similarity">
    <text evidence="2">In the N-terminal section; belongs to the transposase 2 family.</text>
</comment>
<dbReference type="GO" id="GO:0046872">
    <property type="term" value="F:metal ion binding"/>
    <property type="evidence" value="ECO:0007669"/>
    <property type="project" value="UniProtKB-KW"/>
</dbReference>
<sequence length="376" mass="42665">MSQKAFKYRFYPTAEQENLLRRTMGSTRLVYNRALAARTEAWYERQERVGYSETSSMLTDWKKDESLSFLNEVSCVPLQQGLRHLQKAFSNFWAGRAKYPNFKKKRNGGSAEFTKSAFKFRDGQVFLAKCAEALPIRWSRLLPDGVEPSTVTVKLSPAGRWTVSLLVDVEIDPLPISPSRVGIDLGVTSLAVLSTGEKVLNPKGFKAKYRKLRKAQKALSRKQKGSRNRDKARLRVARVHAEIADARKDNLHKLTTRLVRENQTIAVEDLAVKNMVKNRKLSQAISDASWGELVRQLEYKCDWYGRTLVKIDRWFPSSKRCHDCGHVVDKLPLNIRDWVCPSCGEHHDRDINAAKNVLAAGLAVVACGANVRPDKH</sequence>
<protein>
    <submittedName>
        <fullName evidence="11">Transposase</fullName>
    </submittedName>
</protein>
<evidence type="ECO:0000256" key="5">
    <source>
        <dbReference type="ARBA" id="ARBA00022833"/>
    </source>
</evidence>
<evidence type="ECO:0000256" key="1">
    <source>
        <dbReference type="ARBA" id="ARBA00008761"/>
    </source>
</evidence>
<name>A0A0P7YPE5_9CYAN</name>
<evidence type="ECO:0000259" key="9">
    <source>
        <dbReference type="Pfam" id="PF07282"/>
    </source>
</evidence>
<dbReference type="AlphaFoldDB" id="A0A0P7YPE5"/>
<dbReference type="PATRIC" id="fig|1666911.3.peg.4887"/>
<evidence type="ECO:0000313" key="12">
    <source>
        <dbReference type="Proteomes" id="UP000050465"/>
    </source>
</evidence>